<dbReference type="GO" id="GO:0009307">
    <property type="term" value="P:DNA restriction-modification system"/>
    <property type="evidence" value="ECO:0007669"/>
    <property type="project" value="InterPro"/>
</dbReference>
<evidence type="ECO:0000313" key="6">
    <source>
        <dbReference type="EMBL" id="NYS68362.1"/>
    </source>
</evidence>
<sequence>MGSKYSLLPDLERVLTDLGGITVADPFSGSGVVSYLAHAMGREVWSSDYLAFPCVLTRAAVANRGVRLGEEDLAELLGPSRDDRSFIHETYGGILFTAEDLRALDSAWSVLASWRGPRRDLAIASLILAAARKQPRGVFTVTSSRYSIYDDGRRHLRMSMREHIREAAADWNRAVCDDGTPARVRRAPVDEAPRGADVVYLDPPYAPPRDDNDYIKRYWFLEGLADYWSDGSAQVMESTITRKLPKRPTPFGSRRTIEGALESTLERFSDSSLVLSYGSNAVPGLDTLVGMVRDVKGNATVRRIEHQYHFGTARHATRRQAIEYLVIGE</sequence>
<organism evidence="6 7">
    <name type="scientific">Actinomyces bowdenii</name>
    <dbReference type="NCBI Taxonomy" id="131109"/>
    <lineage>
        <taxon>Bacteria</taxon>
        <taxon>Bacillati</taxon>
        <taxon>Actinomycetota</taxon>
        <taxon>Actinomycetes</taxon>
        <taxon>Actinomycetales</taxon>
        <taxon>Actinomycetaceae</taxon>
        <taxon>Actinomyces</taxon>
    </lineage>
</organism>
<reference evidence="6 7" key="1">
    <citation type="submission" date="2020-07" db="EMBL/GenBank/DDBJ databases">
        <title>MOT database genomes.</title>
        <authorList>
            <person name="Joseph S."/>
            <person name="Aduse-Opoku J."/>
            <person name="Hashim A."/>
            <person name="Wade W."/>
            <person name="Curtis M."/>
        </authorList>
    </citation>
    <scope>NUCLEOTIDE SEQUENCE [LARGE SCALE GENOMIC DNA]</scope>
    <source>
        <strain evidence="6 7">WMus004</strain>
    </source>
</reference>
<keyword evidence="2 6" id="KW-0489">Methyltransferase</keyword>
<evidence type="ECO:0000256" key="5">
    <source>
        <dbReference type="ARBA" id="ARBA00047942"/>
    </source>
</evidence>
<dbReference type="EMBL" id="JACBXV010000014">
    <property type="protein sequence ID" value="NYS68362.1"/>
    <property type="molecule type" value="Genomic_DNA"/>
</dbReference>
<dbReference type="Proteomes" id="UP000572528">
    <property type="component" value="Unassembled WGS sequence"/>
</dbReference>
<comment type="catalytic activity">
    <reaction evidence="5">
        <text>a 2'-deoxyadenosine in DNA + S-adenosyl-L-methionine = an N(6)-methyl-2'-deoxyadenosine in DNA + S-adenosyl-L-homocysteine + H(+)</text>
        <dbReference type="Rhea" id="RHEA:15197"/>
        <dbReference type="Rhea" id="RHEA-COMP:12418"/>
        <dbReference type="Rhea" id="RHEA-COMP:12419"/>
        <dbReference type="ChEBI" id="CHEBI:15378"/>
        <dbReference type="ChEBI" id="CHEBI:57856"/>
        <dbReference type="ChEBI" id="CHEBI:59789"/>
        <dbReference type="ChEBI" id="CHEBI:90615"/>
        <dbReference type="ChEBI" id="CHEBI:90616"/>
        <dbReference type="EC" id="2.1.1.72"/>
    </reaction>
</comment>
<dbReference type="GO" id="GO:0032259">
    <property type="term" value="P:methylation"/>
    <property type="evidence" value="ECO:0007669"/>
    <property type="project" value="UniProtKB-KW"/>
</dbReference>
<accession>A0A853EJH4</accession>
<evidence type="ECO:0000256" key="2">
    <source>
        <dbReference type="ARBA" id="ARBA00022603"/>
    </source>
</evidence>
<dbReference type="InterPro" id="IPR012327">
    <property type="entry name" value="MeTrfase_D12"/>
</dbReference>
<dbReference type="Pfam" id="PF02086">
    <property type="entry name" value="MethyltransfD12"/>
    <property type="match status" value="1"/>
</dbReference>
<protein>
    <recommendedName>
        <fullName evidence="1">site-specific DNA-methyltransferase (adenine-specific)</fullName>
        <ecNumber evidence="1">2.1.1.72</ecNumber>
    </recommendedName>
</protein>
<dbReference type="AlphaFoldDB" id="A0A853EJH4"/>
<evidence type="ECO:0000256" key="3">
    <source>
        <dbReference type="ARBA" id="ARBA00022679"/>
    </source>
</evidence>
<comment type="caution">
    <text evidence="6">The sequence shown here is derived from an EMBL/GenBank/DDBJ whole genome shotgun (WGS) entry which is preliminary data.</text>
</comment>
<dbReference type="SUPFAM" id="SSF53335">
    <property type="entry name" value="S-adenosyl-L-methionine-dependent methyltransferases"/>
    <property type="match status" value="1"/>
</dbReference>
<evidence type="ECO:0000256" key="1">
    <source>
        <dbReference type="ARBA" id="ARBA00011900"/>
    </source>
</evidence>
<dbReference type="EC" id="2.1.1.72" evidence="1"/>
<proteinExistence type="predicted"/>
<dbReference type="InterPro" id="IPR029063">
    <property type="entry name" value="SAM-dependent_MTases_sf"/>
</dbReference>
<dbReference type="InterPro" id="IPR002052">
    <property type="entry name" value="DNA_methylase_N6_adenine_CS"/>
</dbReference>
<evidence type="ECO:0000256" key="4">
    <source>
        <dbReference type="ARBA" id="ARBA00022691"/>
    </source>
</evidence>
<dbReference type="GO" id="GO:0009007">
    <property type="term" value="F:site-specific DNA-methyltransferase (adenine-specific) activity"/>
    <property type="evidence" value="ECO:0007669"/>
    <property type="project" value="UniProtKB-EC"/>
</dbReference>
<gene>
    <name evidence="6" type="ORF">HZZ05_02275</name>
</gene>
<dbReference type="PROSITE" id="PS00092">
    <property type="entry name" value="N6_MTASE"/>
    <property type="match status" value="1"/>
</dbReference>
<keyword evidence="4" id="KW-0949">S-adenosyl-L-methionine</keyword>
<keyword evidence="3" id="KW-0808">Transferase</keyword>
<evidence type="ECO:0000313" key="7">
    <source>
        <dbReference type="Proteomes" id="UP000572528"/>
    </source>
</evidence>
<dbReference type="GO" id="GO:0003676">
    <property type="term" value="F:nucleic acid binding"/>
    <property type="evidence" value="ECO:0007669"/>
    <property type="project" value="InterPro"/>
</dbReference>
<name>A0A853EJH4_9ACTO</name>